<name>A0A8H9DB92_9PROT</name>
<reference evidence="1" key="1">
    <citation type="submission" date="2021-02" db="EMBL/GenBank/DDBJ databases">
        <authorList>
            <person name="Han P."/>
        </authorList>
    </citation>
    <scope>NUCLEOTIDE SEQUENCE</scope>
    <source>
        <strain evidence="1">Nitrosomonas nitrosa 18-3D</strain>
    </source>
</reference>
<evidence type="ECO:0000313" key="1">
    <source>
        <dbReference type="EMBL" id="CAE6502622.1"/>
    </source>
</evidence>
<organism evidence="1 2">
    <name type="scientific">Nitrosomonas nitrosa</name>
    <dbReference type="NCBI Taxonomy" id="52442"/>
    <lineage>
        <taxon>Bacteria</taxon>
        <taxon>Pseudomonadati</taxon>
        <taxon>Pseudomonadota</taxon>
        <taxon>Betaproteobacteria</taxon>
        <taxon>Nitrosomonadales</taxon>
        <taxon>Nitrosomonadaceae</taxon>
        <taxon>Nitrosomonas</taxon>
    </lineage>
</organism>
<proteinExistence type="predicted"/>
<evidence type="ECO:0000313" key="2">
    <source>
        <dbReference type="Proteomes" id="UP000601736"/>
    </source>
</evidence>
<dbReference type="AlphaFoldDB" id="A0A8H9DB92"/>
<comment type="caution">
    <text evidence="1">The sequence shown here is derived from an EMBL/GenBank/DDBJ whole genome shotgun (WGS) entry which is preliminary data.</text>
</comment>
<accession>A0A8H9DB92</accession>
<sequence length="28" mass="3282">MRQRTDIAYSGEAPEFSKLPVRQRTCQI</sequence>
<dbReference type="EMBL" id="CAJNAP010000012">
    <property type="protein sequence ID" value="CAE6502622.1"/>
    <property type="molecule type" value="Genomic_DNA"/>
</dbReference>
<gene>
    <name evidence="1" type="ORF">NMYAN_20234</name>
</gene>
<protein>
    <submittedName>
        <fullName evidence="1">Uncharacterized protein</fullName>
    </submittedName>
</protein>
<dbReference type="Proteomes" id="UP000601736">
    <property type="component" value="Unassembled WGS sequence"/>
</dbReference>